<dbReference type="EMBL" id="CP060635">
    <property type="protein sequence ID" value="QNM09036.1"/>
    <property type="molecule type" value="Genomic_DNA"/>
</dbReference>
<evidence type="ECO:0000256" key="2">
    <source>
        <dbReference type="ARBA" id="ARBA00022737"/>
    </source>
</evidence>
<dbReference type="PANTHER" id="PTHR43790:SF9">
    <property type="entry name" value="GALACTOFURANOSE TRANSPORTER ATP-BINDING PROTEIN YTFR"/>
    <property type="match status" value="1"/>
</dbReference>
<evidence type="ECO:0000256" key="1">
    <source>
        <dbReference type="ARBA" id="ARBA00022448"/>
    </source>
</evidence>
<gene>
    <name evidence="5" type="ORF">H9Q79_01705</name>
</gene>
<dbReference type="Gene3D" id="3.40.50.300">
    <property type="entry name" value="P-loop containing nucleotide triphosphate hydrolases"/>
    <property type="match status" value="1"/>
</dbReference>
<dbReference type="InterPro" id="IPR027417">
    <property type="entry name" value="P-loop_NTPase"/>
</dbReference>
<name>A0A7G9GE04_9FIRM</name>
<accession>A0A7G9GE04</accession>
<keyword evidence="2" id="KW-0677">Repeat</keyword>
<dbReference type="KEGG" id="whj:H9Q79_01705"/>
<reference evidence="5 6" key="1">
    <citation type="submission" date="2020-08" db="EMBL/GenBank/DDBJ databases">
        <authorList>
            <person name="Liu C."/>
            <person name="Sun Q."/>
        </authorList>
    </citation>
    <scope>NUCLEOTIDE SEQUENCE [LARGE SCALE GENOMIC DNA]</scope>
    <source>
        <strain evidence="5 6">NSJ-29</strain>
    </source>
</reference>
<evidence type="ECO:0000256" key="3">
    <source>
        <dbReference type="ARBA" id="ARBA00022741"/>
    </source>
</evidence>
<evidence type="ECO:0000256" key="4">
    <source>
        <dbReference type="ARBA" id="ARBA00022840"/>
    </source>
</evidence>
<keyword evidence="4" id="KW-0067">ATP-binding</keyword>
<keyword evidence="1" id="KW-0813">Transport</keyword>
<dbReference type="RefSeq" id="WP_147371504.1">
    <property type="nucleotide sequence ID" value="NZ_CP060635.1"/>
</dbReference>
<dbReference type="AlphaFoldDB" id="A0A7G9GE04"/>
<keyword evidence="6" id="KW-1185">Reference proteome</keyword>
<keyword evidence="3" id="KW-0547">Nucleotide-binding</keyword>
<dbReference type="Proteomes" id="UP000515860">
    <property type="component" value="Chromosome"/>
</dbReference>
<dbReference type="PANTHER" id="PTHR43790">
    <property type="entry name" value="CARBOHYDRATE TRANSPORT ATP-BINDING PROTEIN MG119-RELATED"/>
    <property type="match status" value="1"/>
</dbReference>
<protein>
    <submittedName>
        <fullName evidence="5">Uncharacterized protein</fullName>
    </submittedName>
</protein>
<dbReference type="GO" id="GO:0005524">
    <property type="term" value="F:ATP binding"/>
    <property type="evidence" value="ECO:0007669"/>
    <property type="project" value="UniProtKB-KW"/>
</dbReference>
<dbReference type="SUPFAM" id="SSF52540">
    <property type="entry name" value="P-loop containing nucleoside triphosphate hydrolases"/>
    <property type="match status" value="1"/>
</dbReference>
<evidence type="ECO:0000313" key="6">
    <source>
        <dbReference type="Proteomes" id="UP000515860"/>
    </source>
</evidence>
<sequence>MSVKTLMKVVFFDEPTRGIDVGAKAEIYRLISEMAESGLGVVMVSSEMPELIAMCDRFLVLSGGKYRAEYSKAEVSQEKIMRAATFTERVGESL</sequence>
<organism evidence="5 6">
    <name type="scientific">Wansuia hejianensis</name>
    <dbReference type="NCBI Taxonomy" id="2763667"/>
    <lineage>
        <taxon>Bacteria</taxon>
        <taxon>Bacillati</taxon>
        <taxon>Bacillota</taxon>
        <taxon>Clostridia</taxon>
        <taxon>Lachnospirales</taxon>
        <taxon>Lachnospiraceae</taxon>
        <taxon>Wansuia</taxon>
    </lineage>
</organism>
<dbReference type="InterPro" id="IPR050107">
    <property type="entry name" value="ABC_carbohydrate_import_ATPase"/>
</dbReference>
<proteinExistence type="predicted"/>
<evidence type="ECO:0000313" key="5">
    <source>
        <dbReference type="EMBL" id="QNM09036.1"/>
    </source>
</evidence>